<keyword evidence="3 4" id="KW-0342">GTP-binding</keyword>
<keyword evidence="4 6" id="KW-0131">Cell cycle</keyword>
<dbReference type="GO" id="GO:0005737">
    <property type="term" value="C:cytoplasm"/>
    <property type="evidence" value="ECO:0007669"/>
    <property type="project" value="UniProtKB-SubCell"/>
</dbReference>
<keyword evidence="4 6" id="KW-0717">Septation</keyword>
<sequence>MEEDRILENITPANWVTSDEMIKVLGVGGGGCNAVNYMFNKGIKGCSFIVCNTDSQALRCSPVPTKIQMGRGLGAGTNPINGRNAALESRDQIKKIVLESDTKMLFITAGMGGGTGTGAAPVIANMAKEMGILTVAVVTLPFLNEGNESLSRAIDGIHELEKNVDSLLLINNEKLHEFYGNQLIQDAFPKADEVLATAVRGIIEIIKKPGYINVDFKDVETLMRNSGMALMGSGEGKGENRIEEAVKATFESPLLNDFDLKSAKNVLINITCGHNEQGLTMDDLKEINQKIDEYTGKANNFKSGLVWDDDPEIGDTVRITSIVTGLRFSDIIGPTRDIGNYIMIDKDFVYDKSETARGEGISLYEDMGSQQIGYNKCNVRSFNFEADNRPCLAVSPGDNLAELENTPAIRRIK</sequence>
<reference evidence="9" key="2">
    <citation type="journal article" date="2021" name="PeerJ">
        <title>Extensive microbial diversity within the chicken gut microbiome revealed by metagenomics and culture.</title>
        <authorList>
            <person name="Gilroy R."/>
            <person name="Ravi A."/>
            <person name="Getino M."/>
            <person name="Pursley I."/>
            <person name="Horton D.L."/>
            <person name="Alikhan N.F."/>
            <person name="Baker D."/>
            <person name="Gharbi K."/>
            <person name="Hall N."/>
            <person name="Watson M."/>
            <person name="Adriaenssens E.M."/>
            <person name="Foster-Nyarko E."/>
            <person name="Jarju S."/>
            <person name="Secka A."/>
            <person name="Antonio M."/>
            <person name="Oren A."/>
            <person name="Chaudhuri R.R."/>
            <person name="La Ragione R."/>
            <person name="Hildebrand F."/>
            <person name="Pallen M.J."/>
        </authorList>
    </citation>
    <scope>NUCLEOTIDE SEQUENCE</scope>
    <source>
        <strain evidence="9">ChiHecec2B26-709</strain>
    </source>
</reference>
<keyword evidence="2 4" id="KW-0547">Nucleotide-binding</keyword>
<dbReference type="SMART" id="SM00864">
    <property type="entry name" value="Tubulin"/>
    <property type="match status" value="1"/>
</dbReference>
<proteinExistence type="inferred from homology"/>
<evidence type="ECO:0000259" key="8">
    <source>
        <dbReference type="SMART" id="SM00865"/>
    </source>
</evidence>
<dbReference type="EMBL" id="DVLC01000112">
    <property type="protein sequence ID" value="HIT47396.1"/>
    <property type="molecule type" value="Genomic_DNA"/>
</dbReference>
<dbReference type="GO" id="GO:0003924">
    <property type="term" value="F:GTPase activity"/>
    <property type="evidence" value="ECO:0007669"/>
    <property type="project" value="UniProtKB-UniRule"/>
</dbReference>
<dbReference type="GO" id="GO:0032153">
    <property type="term" value="C:cell division site"/>
    <property type="evidence" value="ECO:0007669"/>
    <property type="project" value="UniProtKB-UniRule"/>
</dbReference>
<dbReference type="PANTHER" id="PTHR30314">
    <property type="entry name" value="CELL DIVISION PROTEIN FTSZ-RELATED"/>
    <property type="match status" value="1"/>
</dbReference>
<dbReference type="InterPro" id="IPR036525">
    <property type="entry name" value="Tubulin/FtsZ_GTPase_sf"/>
</dbReference>
<dbReference type="InterPro" id="IPR003008">
    <property type="entry name" value="Tubulin_FtsZ_GTPase"/>
</dbReference>
<keyword evidence="4 6" id="KW-0132">Cell division</keyword>
<evidence type="ECO:0000256" key="3">
    <source>
        <dbReference type="ARBA" id="ARBA00023134"/>
    </source>
</evidence>
<dbReference type="SMART" id="SM00865">
    <property type="entry name" value="Tubulin_C"/>
    <property type="match status" value="1"/>
</dbReference>
<dbReference type="Gene3D" id="3.40.50.1440">
    <property type="entry name" value="Tubulin/FtsZ, GTPase domain"/>
    <property type="match status" value="1"/>
</dbReference>
<dbReference type="FunFam" id="3.40.50.1440:FF:000001">
    <property type="entry name" value="Cell division protein FtsZ"/>
    <property type="match status" value="1"/>
</dbReference>
<keyword evidence="4" id="KW-0963">Cytoplasm</keyword>
<dbReference type="Pfam" id="PF00091">
    <property type="entry name" value="Tubulin"/>
    <property type="match status" value="1"/>
</dbReference>
<dbReference type="SUPFAM" id="SSF52490">
    <property type="entry name" value="Tubulin nucleotide-binding domain-like"/>
    <property type="match status" value="1"/>
</dbReference>
<organism evidence="9 10">
    <name type="scientific">Candidatus Cryptobacteroides merdipullorum</name>
    <dbReference type="NCBI Taxonomy" id="2840771"/>
    <lineage>
        <taxon>Bacteria</taxon>
        <taxon>Pseudomonadati</taxon>
        <taxon>Bacteroidota</taxon>
        <taxon>Bacteroidia</taxon>
        <taxon>Bacteroidales</taxon>
        <taxon>Candidatus Cryptobacteroides</taxon>
    </lineage>
</organism>
<comment type="similarity">
    <text evidence="1 4 6">Belongs to the FtsZ family.</text>
</comment>
<dbReference type="InterPro" id="IPR018316">
    <property type="entry name" value="Tubulin/FtsZ_2-layer-sand-dom"/>
</dbReference>
<protein>
    <recommendedName>
        <fullName evidence="4 5">Cell division protein FtsZ</fullName>
    </recommendedName>
</protein>
<evidence type="ECO:0000256" key="5">
    <source>
        <dbReference type="NCBIfam" id="TIGR00065"/>
    </source>
</evidence>
<comment type="function">
    <text evidence="4 6">Essential cell division protein that forms a contractile ring structure (Z ring) at the future cell division site. The regulation of the ring assembly controls the timing and the location of cell division. One of the functions of the FtsZ ring is to recruit other cell division proteins to the septum to produce a new cell wall between the dividing cells. Binds GTP and shows GTPase activity.</text>
</comment>
<comment type="caution">
    <text evidence="4">Lacks conserved residue(s) required for the propagation of feature annotation.</text>
</comment>
<dbReference type="GO" id="GO:0000917">
    <property type="term" value="P:division septum assembly"/>
    <property type="evidence" value="ECO:0007669"/>
    <property type="project" value="UniProtKB-KW"/>
</dbReference>
<dbReference type="InterPro" id="IPR045061">
    <property type="entry name" value="FtsZ/CetZ"/>
</dbReference>
<evidence type="ECO:0000313" key="9">
    <source>
        <dbReference type="EMBL" id="HIT47396.1"/>
    </source>
</evidence>
<feature type="domain" description="Tubulin/FtsZ GTPase" evidence="7">
    <location>
        <begin position="21"/>
        <end position="210"/>
    </location>
</feature>
<dbReference type="InterPro" id="IPR020805">
    <property type="entry name" value="Cell_div_FtsZ_CS"/>
</dbReference>
<dbReference type="CDD" id="cd02201">
    <property type="entry name" value="FtsZ_type1"/>
    <property type="match status" value="1"/>
</dbReference>
<dbReference type="NCBIfam" id="TIGR00065">
    <property type="entry name" value="ftsZ"/>
    <property type="match status" value="1"/>
</dbReference>
<dbReference type="Proteomes" id="UP000886881">
    <property type="component" value="Unassembled WGS sequence"/>
</dbReference>
<accession>A0A9D1KH51</accession>
<feature type="domain" description="Tubulin/FtsZ 2-layer sandwich" evidence="8">
    <location>
        <begin position="212"/>
        <end position="335"/>
    </location>
</feature>
<evidence type="ECO:0000313" key="10">
    <source>
        <dbReference type="Proteomes" id="UP000886881"/>
    </source>
</evidence>
<dbReference type="InterPro" id="IPR024757">
    <property type="entry name" value="FtsZ_C"/>
</dbReference>
<name>A0A9D1KH51_9BACT</name>
<dbReference type="InterPro" id="IPR000158">
    <property type="entry name" value="Cell_div_FtsZ"/>
</dbReference>
<evidence type="ECO:0000259" key="7">
    <source>
        <dbReference type="SMART" id="SM00864"/>
    </source>
</evidence>
<dbReference type="HAMAP" id="MF_00909">
    <property type="entry name" value="FtsZ"/>
    <property type="match status" value="1"/>
</dbReference>
<feature type="binding site" evidence="4">
    <location>
        <position position="192"/>
    </location>
    <ligand>
        <name>GTP</name>
        <dbReference type="ChEBI" id="CHEBI:37565"/>
    </ligand>
</feature>
<feature type="binding site" evidence="4">
    <location>
        <begin position="29"/>
        <end position="33"/>
    </location>
    <ligand>
        <name>GTP</name>
        <dbReference type="ChEBI" id="CHEBI:37565"/>
    </ligand>
</feature>
<evidence type="ECO:0000256" key="1">
    <source>
        <dbReference type="ARBA" id="ARBA00009690"/>
    </source>
</evidence>
<evidence type="ECO:0000256" key="4">
    <source>
        <dbReference type="HAMAP-Rule" id="MF_00909"/>
    </source>
</evidence>
<comment type="caution">
    <text evidence="9">The sequence shown here is derived from an EMBL/GenBank/DDBJ whole genome shotgun (WGS) entry which is preliminary data.</text>
</comment>
<dbReference type="AlphaFoldDB" id="A0A9D1KH51"/>
<gene>
    <name evidence="4 9" type="primary">ftsZ</name>
    <name evidence="9" type="ORF">IAC35_06025</name>
</gene>
<dbReference type="PROSITE" id="PS01135">
    <property type="entry name" value="FTSZ_2"/>
    <property type="match status" value="1"/>
</dbReference>
<dbReference type="SUPFAM" id="SSF55307">
    <property type="entry name" value="Tubulin C-terminal domain-like"/>
    <property type="match status" value="1"/>
</dbReference>
<evidence type="ECO:0000256" key="2">
    <source>
        <dbReference type="ARBA" id="ARBA00022741"/>
    </source>
</evidence>
<dbReference type="PANTHER" id="PTHR30314:SF3">
    <property type="entry name" value="MITOCHONDRIAL DIVISION PROTEIN FSZA"/>
    <property type="match status" value="1"/>
</dbReference>
<comment type="subcellular location">
    <subcellularLocation>
        <location evidence="4">Cytoplasm</location>
    </subcellularLocation>
    <text evidence="4">Assembles at midcell at the inner surface of the cytoplasmic membrane.</text>
</comment>
<evidence type="ECO:0000256" key="6">
    <source>
        <dbReference type="RuleBase" id="RU000631"/>
    </source>
</evidence>
<dbReference type="Pfam" id="PF12327">
    <property type="entry name" value="FtsZ_C"/>
    <property type="match status" value="1"/>
</dbReference>
<dbReference type="GO" id="GO:0051258">
    <property type="term" value="P:protein polymerization"/>
    <property type="evidence" value="ECO:0007669"/>
    <property type="project" value="UniProtKB-UniRule"/>
</dbReference>
<feature type="binding site" evidence="4">
    <location>
        <begin position="114"/>
        <end position="116"/>
    </location>
    <ligand>
        <name>GTP</name>
        <dbReference type="ChEBI" id="CHEBI:37565"/>
    </ligand>
</feature>
<dbReference type="GO" id="GO:0043093">
    <property type="term" value="P:FtsZ-dependent cytokinesis"/>
    <property type="evidence" value="ECO:0007669"/>
    <property type="project" value="UniProtKB-UniRule"/>
</dbReference>
<reference evidence="9" key="1">
    <citation type="submission" date="2020-10" db="EMBL/GenBank/DDBJ databases">
        <authorList>
            <person name="Gilroy R."/>
        </authorList>
    </citation>
    <scope>NUCLEOTIDE SEQUENCE</scope>
    <source>
        <strain evidence="9">ChiHecec2B26-709</strain>
    </source>
</reference>
<dbReference type="GO" id="GO:0005525">
    <property type="term" value="F:GTP binding"/>
    <property type="evidence" value="ECO:0007669"/>
    <property type="project" value="UniProtKB-UniRule"/>
</dbReference>
<feature type="binding site" evidence="4">
    <location>
        <position position="145"/>
    </location>
    <ligand>
        <name>GTP</name>
        <dbReference type="ChEBI" id="CHEBI:37565"/>
    </ligand>
</feature>
<comment type="subunit">
    <text evidence="4">Homodimer. Polymerizes to form a dynamic ring structure in a strictly GTP-dependent manner. Interacts directly with several other division proteins.</text>
</comment>
<dbReference type="InterPro" id="IPR008280">
    <property type="entry name" value="Tub_FtsZ_C"/>
</dbReference>
<dbReference type="PRINTS" id="PR00423">
    <property type="entry name" value="CELLDVISFTSZ"/>
</dbReference>